<dbReference type="KEGG" id="ntd:EGO55_16125"/>
<comment type="caution">
    <text evidence="1">The sequence shown here is derived from an EMBL/GenBank/DDBJ whole genome shotgun (WGS) entry which is preliminary data.</text>
</comment>
<evidence type="ECO:0008006" key="3">
    <source>
        <dbReference type="Google" id="ProtNLM"/>
    </source>
</evidence>
<evidence type="ECO:0000313" key="1">
    <source>
        <dbReference type="EMBL" id="GAD47436.1"/>
    </source>
</evidence>
<organism evidence="1 2">
    <name type="scientific">Caenibius tardaugens NBRC 16725</name>
    <dbReference type="NCBI Taxonomy" id="1219035"/>
    <lineage>
        <taxon>Bacteria</taxon>
        <taxon>Pseudomonadati</taxon>
        <taxon>Pseudomonadota</taxon>
        <taxon>Alphaproteobacteria</taxon>
        <taxon>Sphingomonadales</taxon>
        <taxon>Erythrobacteraceae</taxon>
        <taxon>Caenibius</taxon>
    </lineage>
</organism>
<evidence type="ECO:0000313" key="2">
    <source>
        <dbReference type="Proteomes" id="UP000016568"/>
    </source>
</evidence>
<gene>
    <name evidence="1" type="ORF">NT2_01_02040</name>
</gene>
<dbReference type="OrthoDB" id="7451540at2"/>
<proteinExistence type="predicted"/>
<sequence>MSTIQLAGGIKPDKFQHVEESLANIREALLSLRFGSIAITVHEDRVVQIDITEKKRLRPS</sequence>
<accession>U2Y3A0</accession>
<keyword evidence="2" id="KW-1185">Reference proteome</keyword>
<dbReference type="RefSeq" id="WP_021688343.1">
    <property type="nucleotide sequence ID" value="NZ_BASZ01000001.1"/>
</dbReference>
<dbReference type="AlphaFoldDB" id="U2Y3A0"/>
<dbReference type="Pfam" id="PF10055">
    <property type="entry name" value="DUF2292"/>
    <property type="match status" value="1"/>
</dbReference>
<dbReference type="InterPro" id="IPR018743">
    <property type="entry name" value="DUF2292"/>
</dbReference>
<name>U2Y3A0_9SPHN</name>
<dbReference type="EMBL" id="BASZ01000001">
    <property type="protein sequence ID" value="GAD47436.1"/>
    <property type="molecule type" value="Genomic_DNA"/>
</dbReference>
<dbReference type="Proteomes" id="UP000016568">
    <property type="component" value="Unassembled WGS sequence"/>
</dbReference>
<protein>
    <recommendedName>
        <fullName evidence="3">DUF2292 domain-containing protein</fullName>
    </recommendedName>
</protein>
<reference evidence="1 2" key="1">
    <citation type="submission" date="2013-09" db="EMBL/GenBank/DDBJ databases">
        <title>Whole genome shotgun sequence of Novosphingobium tardaugens NBRC 16725.</title>
        <authorList>
            <person name="Isaki S."/>
            <person name="Hosoyama A."/>
            <person name="Tsuchikane K."/>
            <person name="Katsumata H."/>
            <person name="Ando Y."/>
            <person name="Yamazaki S."/>
            <person name="Fujita N."/>
        </authorList>
    </citation>
    <scope>NUCLEOTIDE SEQUENCE [LARGE SCALE GENOMIC DNA]</scope>
    <source>
        <strain evidence="1 2">NBRC 16725</strain>
    </source>
</reference>